<feature type="transmembrane region" description="Helical" evidence="2">
    <location>
        <begin position="104"/>
        <end position="123"/>
    </location>
</feature>
<organism evidence="4 5">
    <name type="scientific">Rotaria magnacalcarata</name>
    <dbReference type="NCBI Taxonomy" id="392030"/>
    <lineage>
        <taxon>Eukaryota</taxon>
        <taxon>Metazoa</taxon>
        <taxon>Spiralia</taxon>
        <taxon>Gnathifera</taxon>
        <taxon>Rotifera</taxon>
        <taxon>Eurotatoria</taxon>
        <taxon>Bdelloidea</taxon>
        <taxon>Philodinida</taxon>
        <taxon>Philodinidae</taxon>
        <taxon>Rotaria</taxon>
    </lineage>
</organism>
<dbReference type="PROSITE" id="PS00028">
    <property type="entry name" value="ZINC_FINGER_C2H2_1"/>
    <property type="match status" value="1"/>
</dbReference>
<proteinExistence type="predicted"/>
<keyword evidence="1" id="KW-0863">Zinc-finger</keyword>
<evidence type="ECO:0000313" key="4">
    <source>
        <dbReference type="EMBL" id="CAF5220919.1"/>
    </source>
</evidence>
<dbReference type="EMBL" id="CAJOBJ010365761">
    <property type="protein sequence ID" value="CAF5220919.1"/>
    <property type="molecule type" value="Genomic_DNA"/>
</dbReference>
<dbReference type="InterPro" id="IPR013087">
    <property type="entry name" value="Znf_C2H2_type"/>
</dbReference>
<reference evidence="4" key="1">
    <citation type="submission" date="2021-02" db="EMBL/GenBank/DDBJ databases">
        <authorList>
            <person name="Nowell W R."/>
        </authorList>
    </citation>
    <scope>NUCLEOTIDE SEQUENCE</scope>
</reference>
<dbReference type="GO" id="GO:0008270">
    <property type="term" value="F:zinc ion binding"/>
    <property type="evidence" value="ECO:0007669"/>
    <property type="project" value="UniProtKB-KW"/>
</dbReference>
<evidence type="ECO:0000256" key="2">
    <source>
        <dbReference type="SAM" id="Phobius"/>
    </source>
</evidence>
<keyword evidence="1" id="KW-0479">Metal-binding</keyword>
<sequence length="142" mass="16442">TVLTRKADLKQHMLKKHANDEDFVTCLKCDQEFTDPHELTQHKKLHHAMNNTNNNFNTPRVQLSCSLCTYKTFSQDILDDHMDSQHRGLFELTLRNFSSNKFQLVVPISLFLPSVGVELIYIIKFFKTNLLSASTTPWTNSN</sequence>
<accession>A0A8S3JQM0</accession>
<protein>
    <recommendedName>
        <fullName evidence="3">C2H2-type domain-containing protein</fullName>
    </recommendedName>
</protein>
<feature type="domain" description="C2H2-type" evidence="3">
    <location>
        <begin position="24"/>
        <end position="51"/>
    </location>
</feature>
<dbReference type="Gene3D" id="3.30.160.60">
    <property type="entry name" value="Classic Zinc Finger"/>
    <property type="match status" value="1"/>
</dbReference>
<feature type="non-terminal residue" evidence="4">
    <location>
        <position position="1"/>
    </location>
</feature>
<comment type="caution">
    <text evidence="4">The sequence shown here is derived from an EMBL/GenBank/DDBJ whole genome shotgun (WGS) entry which is preliminary data.</text>
</comment>
<keyword evidence="2" id="KW-0472">Membrane</keyword>
<keyword evidence="1" id="KW-0862">Zinc</keyword>
<dbReference type="Proteomes" id="UP000681720">
    <property type="component" value="Unassembled WGS sequence"/>
</dbReference>
<dbReference type="SMART" id="SM00355">
    <property type="entry name" value="ZnF_C2H2"/>
    <property type="match status" value="2"/>
</dbReference>
<name>A0A8S3JQM0_9BILA</name>
<dbReference type="AlphaFoldDB" id="A0A8S3JQM0"/>
<evidence type="ECO:0000259" key="3">
    <source>
        <dbReference type="PROSITE" id="PS50157"/>
    </source>
</evidence>
<evidence type="ECO:0000313" key="5">
    <source>
        <dbReference type="Proteomes" id="UP000681720"/>
    </source>
</evidence>
<gene>
    <name evidence="4" type="ORF">GIL414_LOCUS84274</name>
</gene>
<keyword evidence="2" id="KW-1133">Transmembrane helix</keyword>
<keyword evidence="2" id="KW-0812">Transmembrane</keyword>
<dbReference type="PROSITE" id="PS50157">
    <property type="entry name" value="ZINC_FINGER_C2H2_2"/>
    <property type="match status" value="1"/>
</dbReference>
<evidence type="ECO:0000256" key="1">
    <source>
        <dbReference type="PROSITE-ProRule" id="PRU00042"/>
    </source>
</evidence>